<organism evidence="2 3">
    <name type="scientific">Flectobacillus longus</name>
    <dbReference type="NCBI Taxonomy" id="2984207"/>
    <lineage>
        <taxon>Bacteria</taxon>
        <taxon>Pseudomonadati</taxon>
        <taxon>Bacteroidota</taxon>
        <taxon>Cytophagia</taxon>
        <taxon>Cytophagales</taxon>
        <taxon>Flectobacillaceae</taxon>
        <taxon>Flectobacillus</taxon>
    </lineage>
</organism>
<evidence type="ECO:0000313" key="2">
    <source>
        <dbReference type="EMBL" id="MDI9865110.1"/>
    </source>
</evidence>
<keyword evidence="1" id="KW-0812">Transmembrane</keyword>
<gene>
    <name evidence="2" type="ORF">QM480_12290</name>
</gene>
<evidence type="ECO:0000313" key="3">
    <source>
        <dbReference type="Proteomes" id="UP001236569"/>
    </source>
</evidence>
<keyword evidence="3" id="KW-1185">Reference proteome</keyword>
<keyword evidence="1" id="KW-1133">Transmembrane helix</keyword>
<keyword evidence="1" id="KW-0472">Membrane</keyword>
<dbReference type="EMBL" id="JASHID010000007">
    <property type="protein sequence ID" value="MDI9865110.1"/>
    <property type="molecule type" value="Genomic_DNA"/>
</dbReference>
<proteinExistence type="predicted"/>
<evidence type="ECO:0000256" key="1">
    <source>
        <dbReference type="SAM" id="Phobius"/>
    </source>
</evidence>
<sequence length="56" mass="6284">MPRQKRPLTTGGIIFNILYTLAFPAIATFAFLYTVLVWILSIPSKIIAFVASKIKK</sequence>
<accession>A0ABT6YNG3</accession>
<name>A0ABT6YNG3_9BACT</name>
<comment type="caution">
    <text evidence="2">The sequence shown here is derived from an EMBL/GenBank/DDBJ whole genome shotgun (WGS) entry which is preliminary data.</text>
</comment>
<feature type="transmembrane region" description="Helical" evidence="1">
    <location>
        <begin position="7"/>
        <end position="26"/>
    </location>
</feature>
<dbReference type="RefSeq" id="WP_166553315.1">
    <property type="nucleotide sequence ID" value="NZ_JASHIC010000004.1"/>
</dbReference>
<protein>
    <submittedName>
        <fullName evidence="2">Uncharacterized protein</fullName>
    </submittedName>
</protein>
<dbReference type="Proteomes" id="UP001236569">
    <property type="component" value="Unassembled WGS sequence"/>
</dbReference>
<reference evidence="2 3" key="1">
    <citation type="submission" date="2023-05" db="EMBL/GenBank/DDBJ databases">
        <title>Novel species of genus Flectobacillus isolated from stream in China.</title>
        <authorList>
            <person name="Lu H."/>
        </authorList>
    </citation>
    <scope>NUCLEOTIDE SEQUENCE [LARGE SCALE GENOMIC DNA]</scope>
    <source>
        <strain evidence="2 3">DC10W</strain>
    </source>
</reference>